<protein>
    <submittedName>
        <fullName evidence="2">Uncharacterized protein</fullName>
    </submittedName>
</protein>
<dbReference type="AlphaFoldDB" id="A0A372ZYB0"/>
<dbReference type="EMBL" id="QVIG01000001">
    <property type="protein sequence ID" value="RGD60205.1"/>
    <property type="molecule type" value="Genomic_DNA"/>
</dbReference>
<accession>A0A372ZYB0</accession>
<evidence type="ECO:0000313" key="3">
    <source>
        <dbReference type="Proteomes" id="UP000263377"/>
    </source>
</evidence>
<gene>
    <name evidence="2" type="ORF">DR950_22610</name>
</gene>
<organism evidence="2 3">
    <name type="scientific">Kitasatospora xanthocidica</name>
    <dbReference type="NCBI Taxonomy" id="83382"/>
    <lineage>
        <taxon>Bacteria</taxon>
        <taxon>Bacillati</taxon>
        <taxon>Actinomycetota</taxon>
        <taxon>Actinomycetes</taxon>
        <taxon>Kitasatosporales</taxon>
        <taxon>Streptomycetaceae</taxon>
        <taxon>Kitasatospora</taxon>
    </lineage>
</organism>
<dbReference type="Proteomes" id="UP000263377">
    <property type="component" value="Unassembled WGS sequence"/>
</dbReference>
<evidence type="ECO:0000256" key="1">
    <source>
        <dbReference type="SAM" id="MobiDB-lite"/>
    </source>
</evidence>
<keyword evidence="3" id="KW-1185">Reference proteome</keyword>
<evidence type="ECO:0000313" key="2">
    <source>
        <dbReference type="EMBL" id="RGD60205.1"/>
    </source>
</evidence>
<sequence length="212" mass="22028">MTDHELWHRLDRIRHERGLLTPGELVLLADRGVAVLDPFSVLLARRVTLSAETVLYPGATVECDADSDCAIGPGTVLYGGARIVATGGGRITVGRRARIGEGGAVVRAGAGEAIELGDEVRIANGAELTGRCRLGTGAQVLGPISARAVELAAGRPYTHPDPDGRGGVLKGHGRARGTRVGVGEVVNGNGDFAAAPVERQRTYHPDAPHLGD</sequence>
<reference evidence="2 3" key="1">
    <citation type="submission" date="2018-08" db="EMBL/GenBank/DDBJ databases">
        <title>Diversity &amp; Physiological Properties of Lignin-Decomposing Actinobacteria from Soil.</title>
        <authorList>
            <person name="Roh S.G."/>
            <person name="Kim S.B."/>
        </authorList>
    </citation>
    <scope>NUCLEOTIDE SEQUENCE [LARGE SCALE GENOMIC DNA]</scope>
    <source>
        <strain evidence="2 3">MMS17-GH009</strain>
    </source>
</reference>
<dbReference type="Gene3D" id="2.160.10.10">
    <property type="entry name" value="Hexapeptide repeat proteins"/>
    <property type="match status" value="1"/>
</dbReference>
<feature type="region of interest" description="Disordered" evidence="1">
    <location>
        <begin position="155"/>
        <end position="174"/>
    </location>
</feature>
<comment type="caution">
    <text evidence="2">The sequence shown here is derived from an EMBL/GenBank/DDBJ whole genome shotgun (WGS) entry which is preliminary data.</text>
</comment>
<proteinExistence type="predicted"/>
<name>A0A372ZYB0_9ACTN</name>
<dbReference type="SUPFAM" id="SSF51161">
    <property type="entry name" value="Trimeric LpxA-like enzymes"/>
    <property type="match status" value="1"/>
</dbReference>
<dbReference type="RefSeq" id="WP_117488295.1">
    <property type="nucleotide sequence ID" value="NZ_QVIG01000001.1"/>
</dbReference>
<dbReference type="InterPro" id="IPR011004">
    <property type="entry name" value="Trimer_LpxA-like_sf"/>
</dbReference>